<dbReference type="AlphaFoldDB" id="A0A0A9GGK2"/>
<dbReference type="EMBL" id="GBRH01175332">
    <property type="protein sequence ID" value="JAE22564.1"/>
    <property type="molecule type" value="Transcribed_RNA"/>
</dbReference>
<reference evidence="2" key="2">
    <citation type="journal article" date="2015" name="Data Brief">
        <title>Shoot transcriptome of the giant reed, Arundo donax.</title>
        <authorList>
            <person name="Barrero R.A."/>
            <person name="Guerrero F.D."/>
            <person name="Moolhuijzen P."/>
            <person name="Goolsby J.A."/>
            <person name="Tidwell J."/>
            <person name="Bellgard S.E."/>
            <person name="Bellgard M.I."/>
        </authorList>
    </citation>
    <scope>NUCLEOTIDE SEQUENCE</scope>
    <source>
        <tissue evidence="2">Shoot tissue taken approximately 20 cm above the soil surface</tissue>
    </source>
</reference>
<sequence length="20" mass="2267">MSLFTIDSRRRRVPSSSSSP</sequence>
<protein>
    <submittedName>
        <fullName evidence="2">Uncharacterized protein</fullName>
    </submittedName>
</protein>
<feature type="region of interest" description="Disordered" evidence="1">
    <location>
        <begin position="1"/>
        <end position="20"/>
    </location>
</feature>
<name>A0A0A9GGK2_ARUDO</name>
<organism evidence="2">
    <name type="scientific">Arundo donax</name>
    <name type="common">Giant reed</name>
    <name type="synonym">Donax arundinaceus</name>
    <dbReference type="NCBI Taxonomy" id="35708"/>
    <lineage>
        <taxon>Eukaryota</taxon>
        <taxon>Viridiplantae</taxon>
        <taxon>Streptophyta</taxon>
        <taxon>Embryophyta</taxon>
        <taxon>Tracheophyta</taxon>
        <taxon>Spermatophyta</taxon>
        <taxon>Magnoliopsida</taxon>
        <taxon>Liliopsida</taxon>
        <taxon>Poales</taxon>
        <taxon>Poaceae</taxon>
        <taxon>PACMAD clade</taxon>
        <taxon>Arundinoideae</taxon>
        <taxon>Arundineae</taxon>
        <taxon>Arundo</taxon>
    </lineage>
</organism>
<accession>A0A0A9GGK2</accession>
<evidence type="ECO:0000313" key="2">
    <source>
        <dbReference type="EMBL" id="JAE22564.1"/>
    </source>
</evidence>
<evidence type="ECO:0000256" key="1">
    <source>
        <dbReference type="SAM" id="MobiDB-lite"/>
    </source>
</evidence>
<proteinExistence type="predicted"/>
<reference evidence="2" key="1">
    <citation type="submission" date="2014-09" db="EMBL/GenBank/DDBJ databases">
        <authorList>
            <person name="Magalhaes I.L.F."/>
            <person name="Oliveira U."/>
            <person name="Santos F.R."/>
            <person name="Vidigal T.H.D.A."/>
            <person name="Brescovit A.D."/>
            <person name="Santos A.J."/>
        </authorList>
    </citation>
    <scope>NUCLEOTIDE SEQUENCE</scope>
    <source>
        <tissue evidence="2">Shoot tissue taken approximately 20 cm above the soil surface</tissue>
    </source>
</reference>